<dbReference type="PANTHER" id="PTHR33173:SF2">
    <property type="entry name" value="MYND-TYPE DOMAIN-CONTAINING PROTEIN"/>
    <property type="match status" value="1"/>
</dbReference>
<gene>
    <name evidence="1" type="primary">5579965</name>
</gene>
<reference evidence="1" key="2">
    <citation type="submission" date="2020-05" db="UniProtKB">
        <authorList>
            <consortium name="EnsemblMetazoa"/>
        </authorList>
    </citation>
    <scope>IDENTIFICATION</scope>
    <source>
        <strain evidence="1">LVP_AGWG</strain>
    </source>
</reference>
<reference evidence="1 2" key="1">
    <citation type="submission" date="2017-06" db="EMBL/GenBank/DDBJ databases">
        <title>Aedes aegypti genome working group (AGWG) sequencing and assembly.</title>
        <authorList>
            <consortium name="Aedes aegypti Genome Working Group (AGWG)"/>
            <person name="Matthews B.J."/>
        </authorList>
    </citation>
    <scope>NUCLEOTIDE SEQUENCE [LARGE SCALE GENOMIC DNA]</scope>
    <source>
        <strain evidence="1 2">LVP_AGWG</strain>
    </source>
</reference>
<dbReference type="OrthoDB" id="10055569at2759"/>
<dbReference type="EnsemblMetazoa" id="AAEL025755-RG">
    <property type="protein sequence ID" value="AAEL025755-PG"/>
    <property type="gene ID" value="AAEL025755"/>
</dbReference>
<name>A0A6I8U745_AEDAE</name>
<sequence>MRYNDLELDVAAYDYMTAGCSNYQCKRQNMSLPCIKTLKKHISSHTEDTREGILMIAPLVKYLKAHDYPMRVVLSEDGTPVSPNPEYDCKTDSIRGLVAPLNENGMPKQDLFIASSVAKLINDLDTYTVGEYLYTILATPLVPKASPFCIFYMCTDNKFTHEDVLRRWRYIETQLANAGITVVANASDGDPRLLTAMKCRTGLPREAPCKVYGPHFVAELGDDALCIQDSIHLINKLRHSLLDPKKHMYLGNFTIASSLLKQMMDYGDKSVHKLNPSDLNPLDKMKFDPSIKLMSSELIEHLGEVVPGSNGTVAYLKVMRLIYQAFIEENIPPKTRITAIWTALFFIRAWRSISLKNTKNIKQCPTSNVYWSLELNAHALIQFVIVCRENHHPEQFNVPILSSQPCETCFRELRSMTTLNHTAINFTIKDVEQRMQKVQMKLLIMYRRKNLLHFPTLRKQDQKASETIIYDLPTDDEICRAILDAEIDATELLISVGCIKDEI</sequence>
<keyword evidence="2" id="KW-1185">Reference proteome</keyword>
<dbReference type="Proteomes" id="UP000008820">
    <property type="component" value="Chromosome 1"/>
</dbReference>
<protein>
    <submittedName>
        <fullName evidence="1">Uncharacterized protein</fullName>
    </submittedName>
</protein>
<evidence type="ECO:0000313" key="1">
    <source>
        <dbReference type="EnsemblMetazoa" id="AAEL025755-PG"/>
    </source>
</evidence>
<organism evidence="1 2">
    <name type="scientific">Aedes aegypti</name>
    <name type="common">Yellowfever mosquito</name>
    <name type="synonym">Culex aegypti</name>
    <dbReference type="NCBI Taxonomy" id="7159"/>
    <lineage>
        <taxon>Eukaryota</taxon>
        <taxon>Metazoa</taxon>
        <taxon>Ecdysozoa</taxon>
        <taxon>Arthropoda</taxon>
        <taxon>Hexapoda</taxon>
        <taxon>Insecta</taxon>
        <taxon>Pterygota</taxon>
        <taxon>Neoptera</taxon>
        <taxon>Endopterygota</taxon>
        <taxon>Diptera</taxon>
        <taxon>Nematocera</taxon>
        <taxon>Culicoidea</taxon>
        <taxon>Culicidae</taxon>
        <taxon>Culicinae</taxon>
        <taxon>Aedini</taxon>
        <taxon>Aedes</taxon>
        <taxon>Stegomyia</taxon>
    </lineage>
</organism>
<accession>A0A6I8U745</accession>
<dbReference type="EnsemblMetazoa" id="AAEL025755-RE">
    <property type="protein sequence ID" value="AAEL025755-PE"/>
    <property type="gene ID" value="AAEL025755"/>
</dbReference>
<evidence type="ECO:0000313" key="2">
    <source>
        <dbReference type="Proteomes" id="UP000008820"/>
    </source>
</evidence>
<dbReference type="PANTHER" id="PTHR33173">
    <property type="match status" value="1"/>
</dbReference>
<proteinExistence type="predicted"/>
<dbReference type="AlphaFoldDB" id="A0A6I8U745"/>
<dbReference type="InParanoid" id="A0A6I8U745"/>